<dbReference type="GO" id="GO:0006508">
    <property type="term" value="P:proteolysis"/>
    <property type="evidence" value="ECO:0007669"/>
    <property type="project" value="UniProtKB-KW"/>
</dbReference>
<comment type="caution">
    <text evidence="10">The sequence shown here is derived from an EMBL/GenBank/DDBJ whole genome shotgun (WGS) entry which is preliminary data.</text>
</comment>
<evidence type="ECO:0000313" key="10">
    <source>
        <dbReference type="EMBL" id="KAK4191327.1"/>
    </source>
</evidence>
<keyword evidence="7" id="KW-0482">Metalloprotease</keyword>
<name>A0AAN6X3B7_9PEZI</name>
<reference evidence="10" key="1">
    <citation type="journal article" date="2023" name="Mol. Phylogenet. Evol.">
        <title>Genome-scale phylogeny and comparative genomics of the fungal order Sordariales.</title>
        <authorList>
            <person name="Hensen N."/>
            <person name="Bonometti L."/>
            <person name="Westerberg I."/>
            <person name="Brannstrom I.O."/>
            <person name="Guillou S."/>
            <person name="Cros-Aarteil S."/>
            <person name="Calhoun S."/>
            <person name="Haridas S."/>
            <person name="Kuo A."/>
            <person name="Mondo S."/>
            <person name="Pangilinan J."/>
            <person name="Riley R."/>
            <person name="LaButti K."/>
            <person name="Andreopoulos B."/>
            <person name="Lipzen A."/>
            <person name="Chen C."/>
            <person name="Yan M."/>
            <person name="Daum C."/>
            <person name="Ng V."/>
            <person name="Clum A."/>
            <person name="Steindorff A."/>
            <person name="Ohm R.A."/>
            <person name="Martin F."/>
            <person name="Silar P."/>
            <person name="Natvig D.O."/>
            <person name="Lalanne C."/>
            <person name="Gautier V."/>
            <person name="Ament-Velasquez S.L."/>
            <person name="Kruys A."/>
            <person name="Hutchinson M.I."/>
            <person name="Powell A.J."/>
            <person name="Barry K."/>
            <person name="Miller A.N."/>
            <person name="Grigoriev I.V."/>
            <person name="Debuchy R."/>
            <person name="Gladieux P."/>
            <person name="Hiltunen Thoren M."/>
            <person name="Johannesson H."/>
        </authorList>
    </citation>
    <scope>NUCLEOTIDE SEQUENCE</scope>
    <source>
        <strain evidence="10">PSN309</strain>
    </source>
</reference>
<keyword evidence="11" id="KW-1185">Reference proteome</keyword>
<evidence type="ECO:0000256" key="5">
    <source>
        <dbReference type="ARBA" id="ARBA00022801"/>
    </source>
</evidence>
<comment type="cofactor">
    <cofactor evidence="1">
        <name>Zn(2+)</name>
        <dbReference type="ChEBI" id="CHEBI:29105"/>
    </cofactor>
</comment>
<keyword evidence="4" id="KW-0479">Metal-binding</keyword>
<dbReference type="Gene3D" id="3.40.390.10">
    <property type="entry name" value="Collagenase (Catalytic Domain)"/>
    <property type="match status" value="1"/>
</dbReference>
<dbReference type="InterPro" id="IPR050414">
    <property type="entry name" value="Fungal_M35_metalloproteases"/>
</dbReference>
<sequence>MRPTSLLAALGLSLTVSAGPLSLPKRSLPAHPSTARNITSLNKPSILRRGEPSTGDDFPDDPPFPNNLNKVETAFNDALELTSYVLFKIDSDNDVFPHYFDPADKAEVKRIFETINNGDQGNDMLNNVLIQLDDPENLCDDTDAVTLAYMGNSESDNPFITLCPKAFNKKAVTILEHKDINDPDANQFYAKCRADGGDIGGNVNYHMNTLGMTLLHEYLHFDKMIASSFGSIIDHGRAGYGAVGVYDSLPKDQARTNADSYAYYASHLLWSVLCIGETFDAPRPGIDDADPDCGASACEP</sequence>
<evidence type="ECO:0000256" key="1">
    <source>
        <dbReference type="ARBA" id="ARBA00001947"/>
    </source>
</evidence>
<evidence type="ECO:0000256" key="4">
    <source>
        <dbReference type="ARBA" id="ARBA00022723"/>
    </source>
</evidence>
<dbReference type="GO" id="GO:0046872">
    <property type="term" value="F:metal ion binding"/>
    <property type="evidence" value="ECO:0007669"/>
    <property type="project" value="UniProtKB-KW"/>
</dbReference>
<evidence type="ECO:0000256" key="2">
    <source>
        <dbReference type="ARBA" id="ARBA00010279"/>
    </source>
</evidence>
<dbReference type="PANTHER" id="PTHR37016">
    <property type="match status" value="1"/>
</dbReference>
<evidence type="ECO:0000256" key="9">
    <source>
        <dbReference type="SAM" id="SignalP"/>
    </source>
</evidence>
<feature type="compositionally biased region" description="Polar residues" evidence="8">
    <location>
        <begin position="34"/>
        <end position="43"/>
    </location>
</feature>
<reference evidence="10" key="2">
    <citation type="submission" date="2023-05" db="EMBL/GenBank/DDBJ databases">
        <authorList>
            <consortium name="Lawrence Berkeley National Laboratory"/>
            <person name="Steindorff A."/>
            <person name="Hensen N."/>
            <person name="Bonometti L."/>
            <person name="Westerberg I."/>
            <person name="Brannstrom I.O."/>
            <person name="Guillou S."/>
            <person name="Cros-Aarteil S."/>
            <person name="Calhoun S."/>
            <person name="Haridas S."/>
            <person name="Kuo A."/>
            <person name="Mondo S."/>
            <person name="Pangilinan J."/>
            <person name="Riley R."/>
            <person name="Labutti K."/>
            <person name="Andreopoulos B."/>
            <person name="Lipzen A."/>
            <person name="Chen C."/>
            <person name="Yanf M."/>
            <person name="Daum C."/>
            <person name="Ng V."/>
            <person name="Clum A."/>
            <person name="Ohm R."/>
            <person name="Martin F."/>
            <person name="Silar P."/>
            <person name="Natvig D."/>
            <person name="Lalanne C."/>
            <person name="Gautier V."/>
            <person name="Ament-Velasquez S.L."/>
            <person name="Kruys A."/>
            <person name="Hutchinson M.I."/>
            <person name="Powell A.J."/>
            <person name="Barry K."/>
            <person name="Miller A.N."/>
            <person name="Grigoriev I.V."/>
            <person name="Debuchy R."/>
            <person name="Gladieux P."/>
            <person name="Thoren M.H."/>
            <person name="Johannesson H."/>
        </authorList>
    </citation>
    <scope>NUCLEOTIDE SEQUENCE</scope>
    <source>
        <strain evidence="10">PSN309</strain>
    </source>
</reference>
<evidence type="ECO:0008006" key="12">
    <source>
        <dbReference type="Google" id="ProtNLM"/>
    </source>
</evidence>
<dbReference type="EMBL" id="MU864360">
    <property type="protein sequence ID" value="KAK4191327.1"/>
    <property type="molecule type" value="Genomic_DNA"/>
</dbReference>
<dbReference type="Proteomes" id="UP001302126">
    <property type="component" value="Unassembled WGS sequence"/>
</dbReference>
<dbReference type="AlphaFoldDB" id="A0AAN6X3B7"/>
<feature type="region of interest" description="Disordered" evidence="8">
    <location>
        <begin position="25"/>
        <end position="63"/>
    </location>
</feature>
<evidence type="ECO:0000256" key="7">
    <source>
        <dbReference type="ARBA" id="ARBA00023049"/>
    </source>
</evidence>
<keyword evidence="3" id="KW-0645">Protease</keyword>
<dbReference type="PANTHER" id="PTHR37016:SF3">
    <property type="entry name" value="NEUTRAL PROTEASE 2-RELATED"/>
    <property type="match status" value="1"/>
</dbReference>
<dbReference type="SUPFAM" id="SSF55486">
    <property type="entry name" value="Metalloproteases ('zincins'), catalytic domain"/>
    <property type="match status" value="1"/>
</dbReference>
<evidence type="ECO:0000313" key="11">
    <source>
        <dbReference type="Proteomes" id="UP001302126"/>
    </source>
</evidence>
<feature type="signal peptide" evidence="9">
    <location>
        <begin position="1"/>
        <end position="18"/>
    </location>
</feature>
<keyword evidence="5" id="KW-0378">Hydrolase</keyword>
<evidence type="ECO:0000256" key="6">
    <source>
        <dbReference type="ARBA" id="ARBA00022833"/>
    </source>
</evidence>
<keyword evidence="9" id="KW-0732">Signal</keyword>
<evidence type="ECO:0000256" key="8">
    <source>
        <dbReference type="SAM" id="MobiDB-lite"/>
    </source>
</evidence>
<gene>
    <name evidence="10" type="ORF">QBC35DRAFT_487933</name>
</gene>
<protein>
    <recommendedName>
        <fullName evidence="12">Lysine-specific metallo-endopeptidase domain-containing protein</fullName>
    </recommendedName>
</protein>
<organism evidence="10 11">
    <name type="scientific">Podospora australis</name>
    <dbReference type="NCBI Taxonomy" id="1536484"/>
    <lineage>
        <taxon>Eukaryota</taxon>
        <taxon>Fungi</taxon>
        <taxon>Dikarya</taxon>
        <taxon>Ascomycota</taxon>
        <taxon>Pezizomycotina</taxon>
        <taxon>Sordariomycetes</taxon>
        <taxon>Sordariomycetidae</taxon>
        <taxon>Sordariales</taxon>
        <taxon>Podosporaceae</taxon>
        <taxon>Podospora</taxon>
    </lineage>
</organism>
<dbReference type="GO" id="GO:0008237">
    <property type="term" value="F:metallopeptidase activity"/>
    <property type="evidence" value="ECO:0007669"/>
    <property type="project" value="UniProtKB-KW"/>
</dbReference>
<dbReference type="InterPro" id="IPR024079">
    <property type="entry name" value="MetalloPept_cat_dom_sf"/>
</dbReference>
<accession>A0AAN6X3B7</accession>
<evidence type="ECO:0000256" key="3">
    <source>
        <dbReference type="ARBA" id="ARBA00022670"/>
    </source>
</evidence>
<feature type="chain" id="PRO_5043016029" description="Lysine-specific metallo-endopeptidase domain-containing protein" evidence="9">
    <location>
        <begin position="19"/>
        <end position="300"/>
    </location>
</feature>
<proteinExistence type="inferred from homology"/>
<keyword evidence="6" id="KW-0862">Zinc</keyword>
<comment type="similarity">
    <text evidence="2">Belongs to the peptidase M35 family.</text>
</comment>